<dbReference type="Proteomes" id="UP000827176">
    <property type="component" value="Segment"/>
</dbReference>
<evidence type="ECO:0000313" key="1">
    <source>
        <dbReference type="EMBL" id="UBF23466.1"/>
    </source>
</evidence>
<organism evidence="1 2">
    <name type="scientific">Halorubrum tailed virus 28</name>
    <dbReference type="NCBI Taxonomy" id="2878009"/>
    <lineage>
        <taxon>Viruses</taxon>
        <taxon>Duplodnaviria</taxon>
        <taxon>Heunggongvirae</taxon>
        <taxon>Uroviricota</taxon>
        <taxon>Caudoviricetes</taxon>
        <taxon>Suolaviridae</taxon>
        <taxon>Pormufvirus</taxon>
        <taxon>Pormufvirus salinum</taxon>
        <taxon>Pormufvirus HRTV28</taxon>
    </lineage>
</organism>
<dbReference type="EMBL" id="MZ334528">
    <property type="protein sequence ID" value="UBF23466.1"/>
    <property type="molecule type" value="Genomic_DNA"/>
</dbReference>
<accession>A0AAE8Y0W7</accession>
<protein>
    <submittedName>
        <fullName evidence="1">Mu gpG-like protein</fullName>
    </submittedName>
</protein>
<evidence type="ECO:0000313" key="2">
    <source>
        <dbReference type="Proteomes" id="UP000827176"/>
    </source>
</evidence>
<name>A0AAE8Y0W7_9CAUD</name>
<gene>
    <name evidence="1" type="ORF">HRTV-28_gp28</name>
</gene>
<proteinExistence type="predicted"/>
<keyword evidence="2" id="KW-1185">Reference proteome</keyword>
<sequence length="157" mass="17690">MSYDGSDFSEMPAESRIREVAQSELFKQATRFQNEWQDIMLDEGYVNTGETVNSIVVKPSREGADSYTVGTDKIAALIAEFGRRPGAAMPPEEPIADWVNEQSGMPSRGEEDFDNVVFLVRRSIAENGIEAFMPARRAWENVEGKYEENVSKRLSEE</sequence>
<reference evidence="1" key="1">
    <citation type="submission" date="2021-05" db="EMBL/GenBank/DDBJ databases">
        <title>Diversity, taxonomy and evolution of archaeal viruses of the class Caudoviricetes.</title>
        <authorList>
            <person name="Liu Y."/>
            <person name="Demina T.A."/>
            <person name="Roux S."/>
            <person name="Aiewsakun P."/>
            <person name="Kazlauskas D."/>
            <person name="Simmonds P."/>
            <person name="Prangishvili D."/>
            <person name="Oksanen H.M."/>
            <person name="Krupovic M."/>
        </authorList>
    </citation>
    <scope>NUCLEOTIDE SEQUENCE</scope>
    <source>
        <strain evidence="1">HRTV-28/28</strain>
    </source>
</reference>